<dbReference type="InterPro" id="IPR012349">
    <property type="entry name" value="Split_barrel_FMN-bd"/>
</dbReference>
<feature type="domain" description="Pyridoxamine 5'-phosphate oxidase N-terminal" evidence="6">
    <location>
        <begin position="37"/>
        <end position="161"/>
    </location>
</feature>
<keyword evidence="4" id="KW-0288">FMN</keyword>
<dbReference type="NCBIfam" id="NF004231">
    <property type="entry name" value="PRK05679.1"/>
    <property type="match status" value="1"/>
</dbReference>
<evidence type="ECO:0000313" key="8">
    <source>
        <dbReference type="EMBL" id="MFJ5429150.1"/>
    </source>
</evidence>
<dbReference type="PANTHER" id="PTHR10851">
    <property type="entry name" value="PYRIDOXINE-5-PHOSPHATE OXIDASE"/>
    <property type="match status" value="1"/>
</dbReference>
<dbReference type="EMBL" id="JBIXLL010000003">
    <property type="protein sequence ID" value="MFJ5429150.1"/>
    <property type="molecule type" value="Genomic_DNA"/>
</dbReference>
<dbReference type="InterPro" id="IPR011576">
    <property type="entry name" value="Pyridox_Oxase_N"/>
</dbReference>
<dbReference type="Gene3D" id="2.30.110.10">
    <property type="entry name" value="Electron Transport, Fmn-binding Protein, Chain A"/>
    <property type="match status" value="1"/>
</dbReference>
<dbReference type="Pfam" id="PF01243">
    <property type="entry name" value="PNPOx_N"/>
    <property type="match status" value="1"/>
</dbReference>
<reference evidence="8 9" key="1">
    <citation type="submission" date="2024-10" db="EMBL/GenBank/DDBJ databases">
        <authorList>
            <person name="Lu C.-H."/>
        </authorList>
    </citation>
    <scope>NUCLEOTIDE SEQUENCE [LARGE SCALE GENOMIC DNA]</scope>
    <source>
        <strain evidence="8 9">22ZTDG03-2</strain>
    </source>
</reference>
<evidence type="ECO:0000259" key="6">
    <source>
        <dbReference type="Pfam" id="PF01243"/>
    </source>
</evidence>
<evidence type="ECO:0000259" key="7">
    <source>
        <dbReference type="Pfam" id="PF10590"/>
    </source>
</evidence>
<keyword evidence="5 8" id="KW-0560">Oxidoreductase</keyword>
<dbReference type="Proteomes" id="UP001617689">
    <property type="component" value="Unassembled WGS sequence"/>
</dbReference>
<dbReference type="RefSeq" id="WP_400395321.1">
    <property type="nucleotide sequence ID" value="NZ_JBIXLL010000003.1"/>
</dbReference>
<evidence type="ECO:0000256" key="2">
    <source>
        <dbReference type="ARBA" id="ARBA00007301"/>
    </source>
</evidence>
<dbReference type="InterPro" id="IPR000659">
    <property type="entry name" value="Pyridox_Oxase"/>
</dbReference>
<dbReference type="PIRSF" id="PIRSF000190">
    <property type="entry name" value="Pyd_amn-ph_oxd"/>
    <property type="match status" value="1"/>
</dbReference>
<evidence type="ECO:0000256" key="3">
    <source>
        <dbReference type="ARBA" id="ARBA00022630"/>
    </source>
</evidence>
<comment type="cofactor">
    <cofactor evidence="1">
        <name>FMN</name>
        <dbReference type="ChEBI" id="CHEBI:58210"/>
    </cofactor>
</comment>
<feature type="domain" description="Pyridoxine 5'-phosphate oxidase dimerisation C-terminal" evidence="7">
    <location>
        <begin position="173"/>
        <end position="212"/>
    </location>
</feature>
<dbReference type="PANTHER" id="PTHR10851:SF0">
    <property type="entry name" value="PYRIDOXINE-5'-PHOSPHATE OXIDASE"/>
    <property type="match status" value="1"/>
</dbReference>
<evidence type="ECO:0000313" key="9">
    <source>
        <dbReference type="Proteomes" id="UP001617689"/>
    </source>
</evidence>
<sequence length="212" mass="24096">MMGSSDFESMSGKANTDFLHFHAALHDPIARARAWVKEAMDEKVREPRAMVLTTANEQGEMSSRVMAILDFAEQGILFATHSCSRKIQDIQGSSHACGHFYWKELGRQLSVSGHVIAMPHEVAVKVWDQRPVPLHAMSTVSHQSQPLLDSHKLRAAAEELENKGPLPCPERFSVYQLIPQSIEFWASSSDRLHRRLRVERGQDEWRSTWLQP</sequence>
<evidence type="ECO:0000256" key="1">
    <source>
        <dbReference type="ARBA" id="ARBA00001917"/>
    </source>
</evidence>
<proteinExistence type="inferred from homology"/>
<comment type="caution">
    <text evidence="8">The sequence shown here is derived from an EMBL/GenBank/DDBJ whole genome shotgun (WGS) entry which is preliminary data.</text>
</comment>
<dbReference type="GO" id="GO:0004733">
    <property type="term" value="F:pyridoxamine phosphate oxidase activity"/>
    <property type="evidence" value="ECO:0007669"/>
    <property type="project" value="UniProtKB-EC"/>
</dbReference>
<evidence type="ECO:0000256" key="5">
    <source>
        <dbReference type="ARBA" id="ARBA00023002"/>
    </source>
</evidence>
<gene>
    <name evidence="8" type="ORF">ACIPUP_08275</name>
</gene>
<keyword evidence="9" id="KW-1185">Reference proteome</keyword>
<keyword evidence="3" id="KW-0285">Flavoprotein</keyword>
<dbReference type="EC" id="1.4.3.5" evidence="8"/>
<dbReference type="SUPFAM" id="SSF50475">
    <property type="entry name" value="FMN-binding split barrel"/>
    <property type="match status" value="1"/>
</dbReference>
<organism evidence="8 9">
    <name type="scientific">Pectobacterium actinidiae</name>
    <dbReference type="NCBI Taxonomy" id="1507808"/>
    <lineage>
        <taxon>Bacteria</taxon>
        <taxon>Pseudomonadati</taxon>
        <taxon>Pseudomonadota</taxon>
        <taxon>Gammaproteobacteria</taxon>
        <taxon>Enterobacterales</taxon>
        <taxon>Pectobacteriaceae</taxon>
        <taxon>Pectobacterium</taxon>
    </lineage>
</organism>
<dbReference type="Pfam" id="PF10590">
    <property type="entry name" value="PNP_phzG_C"/>
    <property type="match status" value="1"/>
</dbReference>
<dbReference type="InterPro" id="IPR019576">
    <property type="entry name" value="Pyridoxamine_oxidase_dimer_C"/>
</dbReference>
<name>A0ABW8G8Z2_9GAMM</name>
<protein>
    <submittedName>
        <fullName evidence="8">Pyridoxal 5'-phosphate synthase</fullName>
        <ecNumber evidence="8">1.4.3.5</ecNumber>
    </submittedName>
</protein>
<accession>A0ABW8G8Z2</accession>
<evidence type="ECO:0000256" key="4">
    <source>
        <dbReference type="ARBA" id="ARBA00022643"/>
    </source>
</evidence>
<comment type="similarity">
    <text evidence="2">Belongs to the pyridoxamine 5'-phosphate oxidase family.</text>
</comment>